<sequence>MILVPEDTETDYGKPYEISPLQTEGAMEGMSAPSNHVLVLFRHADANVMAQVLPTLNPAQVSRLLGPAEALCFAADPQWNEAGGVMGARRAPNLPERQAGMLKLEQENIRAISVRRDAALTRKVAGYLERVAPDRVSALEEGKLQKFAQYSLRESRRFGVETDAGHCRWAYMSLVTSGQLGQNPSVQEAMRADAPGYSADTRVALLMRHSFLAVKKQASREVD</sequence>
<keyword evidence="2" id="KW-1185">Reference proteome</keyword>
<organism evidence="1 2">
    <name type="scientific">Sinorhizobium saheli</name>
    <dbReference type="NCBI Taxonomy" id="36856"/>
    <lineage>
        <taxon>Bacteria</taxon>
        <taxon>Pseudomonadati</taxon>
        <taxon>Pseudomonadota</taxon>
        <taxon>Alphaproteobacteria</taxon>
        <taxon>Hyphomicrobiales</taxon>
        <taxon>Rhizobiaceae</taxon>
        <taxon>Sinorhizobium/Ensifer group</taxon>
        <taxon>Sinorhizobium</taxon>
    </lineage>
</organism>
<evidence type="ECO:0000313" key="1">
    <source>
        <dbReference type="EMBL" id="OAP41945.1"/>
    </source>
</evidence>
<gene>
    <name evidence="1" type="ORF">ATB98_05870</name>
</gene>
<dbReference type="STRING" id="36856.ATB98_05870"/>
<name>A0A178Y5E0_SINSA</name>
<proteinExistence type="predicted"/>
<accession>A0A178Y5E0</accession>
<comment type="caution">
    <text evidence="1">The sequence shown here is derived from an EMBL/GenBank/DDBJ whole genome shotgun (WGS) entry which is preliminary data.</text>
</comment>
<dbReference type="Proteomes" id="UP000078507">
    <property type="component" value="Unassembled WGS sequence"/>
</dbReference>
<evidence type="ECO:0000313" key="2">
    <source>
        <dbReference type="Proteomes" id="UP000078507"/>
    </source>
</evidence>
<dbReference type="EMBL" id="LNQB01000083">
    <property type="protein sequence ID" value="OAP41945.1"/>
    <property type="molecule type" value="Genomic_DNA"/>
</dbReference>
<protein>
    <submittedName>
        <fullName evidence="1">Uncharacterized protein</fullName>
    </submittedName>
</protein>
<reference evidence="1 2" key="1">
    <citation type="submission" date="2015-11" db="EMBL/GenBank/DDBJ databases">
        <title>Ensifer anhuiense sp. nov., an effective nitrogen fixation bacterium with Glycine soja.</title>
        <authorList>
            <person name="Yan H."/>
            <person name="Chen W."/>
        </authorList>
    </citation>
    <scope>NUCLEOTIDE SEQUENCE [LARGE SCALE GENOMIC DNA]</scope>
    <source>
        <strain evidence="1 2">LMG 7837</strain>
    </source>
</reference>
<dbReference type="AlphaFoldDB" id="A0A178Y5E0"/>